<dbReference type="PANTHER" id="PTHR30055">
    <property type="entry name" value="HTH-TYPE TRANSCRIPTIONAL REGULATOR RUTR"/>
    <property type="match status" value="1"/>
</dbReference>
<dbReference type="Proteomes" id="UP001499978">
    <property type="component" value="Unassembled WGS sequence"/>
</dbReference>
<dbReference type="Gene3D" id="1.10.357.10">
    <property type="entry name" value="Tetracycline Repressor, domain 2"/>
    <property type="match status" value="1"/>
</dbReference>
<evidence type="ECO:0000256" key="4">
    <source>
        <dbReference type="PROSITE-ProRule" id="PRU00335"/>
    </source>
</evidence>
<comment type="caution">
    <text evidence="6">The sequence shown here is derived from an EMBL/GenBank/DDBJ whole genome shotgun (WGS) entry which is preliminary data.</text>
</comment>
<proteinExistence type="predicted"/>
<evidence type="ECO:0000256" key="2">
    <source>
        <dbReference type="ARBA" id="ARBA00023125"/>
    </source>
</evidence>
<dbReference type="InterPro" id="IPR004111">
    <property type="entry name" value="Repressor_TetR_C"/>
</dbReference>
<protein>
    <submittedName>
        <fullName evidence="6">TetR/AcrR family transcriptional regulator</fullName>
    </submittedName>
</protein>
<dbReference type="Gene3D" id="1.10.10.60">
    <property type="entry name" value="Homeodomain-like"/>
    <property type="match status" value="1"/>
</dbReference>
<keyword evidence="2 4" id="KW-0238">DNA-binding</keyword>
<evidence type="ECO:0000256" key="3">
    <source>
        <dbReference type="ARBA" id="ARBA00023163"/>
    </source>
</evidence>
<evidence type="ECO:0000313" key="6">
    <source>
        <dbReference type="EMBL" id="GAA2513525.1"/>
    </source>
</evidence>
<dbReference type="InterPro" id="IPR009057">
    <property type="entry name" value="Homeodomain-like_sf"/>
</dbReference>
<keyword evidence="3" id="KW-0804">Transcription</keyword>
<dbReference type="Pfam" id="PF00440">
    <property type="entry name" value="TetR_N"/>
    <property type="match status" value="1"/>
</dbReference>
<dbReference type="EMBL" id="BAAARY010000002">
    <property type="protein sequence ID" value="GAA2513525.1"/>
    <property type="molecule type" value="Genomic_DNA"/>
</dbReference>
<dbReference type="PROSITE" id="PS50977">
    <property type="entry name" value="HTH_TETR_2"/>
    <property type="match status" value="1"/>
</dbReference>
<dbReference type="PANTHER" id="PTHR30055:SF151">
    <property type="entry name" value="TRANSCRIPTIONAL REGULATORY PROTEIN"/>
    <property type="match status" value="1"/>
</dbReference>
<reference evidence="6 7" key="1">
    <citation type="journal article" date="2019" name="Int. J. Syst. Evol. Microbiol.">
        <title>The Global Catalogue of Microorganisms (GCM) 10K type strain sequencing project: providing services to taxonomists for standard genome sequencing and annotation.</title>
        <authorList>
            <consortium name="The Broad Institute Genomics Platform"/>
            <consortium name="The Broad Institute Genome Sequencing Center for Infectious Disease"/>
            <person name="Wu L."/>
            <person name="Ma J."/>
        </authorList>
    </citation>
    <scope>NUCLEOTIDE SEQUENCE [LARGE SCALE GENOMIC DNA]</scope>
    <source>
        <strain evidence="6 7">JCM 3367</strain>
    </source>
</reference>
<dbReference type="InterPro" id="IPR001647">
    <property type="entry name" value="HTH_TetR"/>
</dbReference>
<gene>
    <name evidence="6" type="ORF">GCM10010201_06560</name>
</gene>
<evidence type="ECO:0000313" key="7">
    <source>
        <dbReference type="Proteomes" id="UP001499978"/>
    </source>
</evidence>
<keyword evidence="7" id="KW-1185">Reference proteome</keyword>
<keyword evidence="1" id="KW-0805">Transcription regulation</keyword>
<organism evidence="6 7">
    <name type="scientific">Pilimelia columellifera subsp. columellifera</name>
    <dbReference type="NCBI Taxonomy" id="706583"/>
    <lineage>
        <taxon>Bacteria</taxon>
        <taxon>Bacillati</taxon>
        <taxon>Actinomycetota</taxon>
        <taxon>Actinomycetes</taxon>
        <taxon>Micromonosporales</taxon>
        <taxon>Micromonosporaceae</taxon>
        <taxon>Pilimelia</taxon>
    </lineage>
</organism>
<evidence type="ECO:0000259" key="5">
    <source>
        <dbReference type="PROSITE" id="PS50977"/>
    </source>
</evidence>
<dbReference type="InterPro" id="IPR050109">
    <property type="entry name" value="HTH-type_TetR-like_transc_reg"/>
</dbReference>
<feature type="DNA-binding region" description="H-T-H motif" evidence="4">
    <location>
        <begin position="62"/>
        <end position="81"/>
    </location>
</feature>
<name>A0ABN3N3Z8_9ACTN</name>
<dbReference type="InterPro" id="IPR036271">
    <property type="entry name" value="Tet_transcr_reg_TetR-rel_C_sf"/>
</dbReference>
<evidence type="ECO:0000256" key="1">
    <source>
        <dbReference type="ARBA" id="ARBA00023015"/>
    </source>
</evidence>
<dbReference type="Pfam" id="PF02909">
    <property type="entry name" value="TetR_C_1"/>
    <property type="match status" value="1"/>
</dbReference>
<dbReference type="SUPFAM" id="SSF46689">
    <property type="entry name" value="Homeodomain-like"/>
    <property type="match status" value="1"/>
</dbReference>
<feature type="domain" description="HTH tetR-type" evidence="5">
    <location>
        <begin position="39"/>
        <end position="99"/>
    </location>
</feature>
<dbReference type="SUPFAM" id="SSF48498">
    <property type="entry name" value="Tetracyclin repressor-like, C-terminal domain"/>
    <property type="match status" value="1"/>
</dbReference>
<sequence length="279" mass="29040">MRDNAVVANERTGAGDPARTLALLWRDRAAQSPRGPRRGLSVDAVIAAATELADRHGLGALTMRAVAQALGAAPMTLYTYVPGKAELIDLMLDAAYARMPRTETAGAPWRRRLTAVADDNRALFAAHPWAAAVSTARPTLGPGAIAKYDHELSALEGLGLTDVAMDDCLTHLLTFVQASARANAEAVALRADTGLDDQQWWDAAGPLLAQVLDPSAYPLATRVGAAAGAAHGAAHDSDHAYRFGLARVLDGLSALIDTEPPIADPAGMVSRPAGSGTVT</sequence>
<accession>A0ABN3N3Z8</accession>